<organism evidence="1 2">
    <name type="scientific">Neobacillus bataviensis LMG 21833</name>
    <dbReference type="NCBI Taxonomy" id="1117379"/>
    <lineage>
        <taxon>Bacteria</taxon>
        <taxon>Bacillati</taxon>
        <taxon>Bacillota</taxon>
        <taxon>Bacilli</taxon>
        <taxon>Bacillales</taxon>
        <taxon>Bacillaceae</taxon>
        <taxon>Neobacillus</taxon>
    </lineage>
</organism>
<dbReference type="eggNOG" id="ENOG502ZQEE">
    <property type="taxonomic scope" value="Bacteria"/>
</dbReference>
<dbReference type="PATRIC" id="fig|1117379.3.peg.1424"/>
<reference evidence="1 2" key="1">
    <citation type="journal article" date="2012" name="Front. Microbiol.">
        <title>Redundancy and modularity in membrane-associated dissimilatory nitrate reduction in Bacillus.</title>
        <authorList>
            <person name="Heylen K."/>
            <person name="Keltjens J."/>
        </authorList>
    </citation>
    <scope>NUCLEOTIDE SEQUENCE [LARGE SCALE GENOMIC DNA]</scope>
    <source>
        <strain evidence="2">LMG 21833T</strain>
    </source>
</reference>
<proteinExistence type="predicted"/>
<keyword evidence="2" id="KW-1185">Reference proteome</keyword>
<dbReference type="STRING" id="1117379.BABA_06796"/>
<dbReference type="RefSeq" id="WP_007084384.1">
    <property type="nucleotide sequence ID" value="NZ_AJLS01000043.1"/>
</dbReference>
<protein>
    <submittedName>
        <fullName evidence="1">Uncharacterized protein</fullName>
    </submittedName>
</protein>
<name>K6DP24_9BACI</name>
<gene>
    <name evidence="1" type="ORF">BABA_06796</name>
</gene>
<evidence type="ECO:0000313" key="1">
    <source>
        <dbReference type="EMBL" id="EKN70064.1"/>
    </source>
</evidence>
<sequence>MFFIPTVVNIGNLKINSCEHKSTVSIGSNLQSRKNVHAKKNQGFGQQIADFSALVSPIGITFDDDQIDSLSIKNTL</sequence>
<comment type="caution">
    <text evidence="1">The sequence shown here is derived from an EMBL/GenBank/DDBJ whole genome shotgun (WGS) entry which is preliminary data.</text>
</comment>
<accession>K6DP24</accession>
<dbReference type="AlphaFoldDB" id="K6DP24"/>
<dbReference type="EMBL" id="AJLS01000043">
    <property type="protein sequence ID" value="EKN70064.1"/>
    <property type="molecule type" value="Genomic_DNA"/>
</dbReference>
<dbReference type="OrthoDB" id="2922344at2"/>
<dbReference type="Proteomes" id="UP000006316">
    <property type="component" value="Unassembled WGS sequence"/>
</dbReference>
<evidence type="ECO:0000313" key="2">
    <source>
        <dbReference type="Proteomes" id="UP000006316"/>
    </source>
</evidence>